<comment type="caution">
    <text evidence="1">The sequence shown here is derived from an EMBL/GenBank/DDBJ whole genome shotgun (WGS) entry which is preliminary data.</text>
</comment>
<proteinExistence type="predicted"/>
<name>A0A6G1ZXM9_9FIRM</name>
<dbReference type="EMBL" id="WKQG01000002">
    <property type="protein sequence ID" value="MSC67978.1"/>
    <property type="molecule type" value="Genomic_DNA"/>
</dbReference>
<sequence>MPGRLKKKPEYNPELQFNNFLEELSNAYEETSSLRILATELNISPLKLRKLLITADVFTSDICAEINGLYQSGKKIPEIMKLTGLSRASVHSYLPYTKGLYNAAELSLNAERCRAYRIRQEQVQLLQEMPSEENLWQAIIIFQNYPFKTATGLPFQYKLKVGKNGEWNRELLIDRREKSKSLAWSSVILAFENSMKISEEVKKPKALGDIRGISYIYPILWRFGLIEVPEAIEKKMGKQR</sequence>
<dbReference type="AlphaFoldDB" id="A0A6G1ZXM9"/>
<evidence type="ECO:0000313" key="1">
    <source>
        <dbReference type="EMBL" id="MSC67978.1"/>
    </source>
</evidence>
<gene>
    <name evidence="1" type="ORF">GKD79_03530</name>
</gene>
<protein>
    <submittedName>
        <fullName evidence="1">Uncharacterized protein</fullName>
    </submittedName>
</protein>
<reference evidence="1" key="1">
    <citation type="journal article" date="2019" name="Nat. Med.">
        <title>A library of human gut bacterial isolates paired with longitudinal multiomics data enables mechanistic microbiome research.</title>
        <authorList>
            <person name="Poyet M."/>
            <person name="Groussin M."/>
            <person name="Gibbons S.M."/>
            <person name="Avila-Pacheco J."/>
            <person name="Jiang X."/>
            <person name="Kearney S.M."/>
            <person name="Perrotta A.R."/>
            <person name="Berdy B."/>
            <person name="Zhao S."/>
            <person name="Lieberman T.D."/>
            <person name="Swanson P.K."/>
            <person name="Smith M."/>
            <person name="Roesemann S."/>
            <person name="Alexander J.E."/>
            <person name="Rich S.A."/>
            <person name="Livny J."/>
            <person name="Vlamakis H."/>
            <person name="Clish C."/>
            <person name="Bullock K."/>
            <person name="Deik A."/>
            <person name="Scott J."/>
            <person name="Pierce K.A."/>
            <person name="Xavier R.J."/>
            <person name="Alm E.J."/>
        </authorList>
    </citation>
    <scope>NUCLEOTIDE SEQUENCE</scope>
    <source>
        <strain evidence="1">BIOML-B7</strain>
    </source>
</reference>
<accession>A0A6G1ZXM9</accession>
<organism evidence="1">
    <name type="scientific">Faecalibacterium prausnitzii</name>
    <dbReference type="NCBI Taxonomy" id="853"/>
    <lineage>
        <taxon>Bacteria</taxon>
        <taxon>Bacillati</taxon>
        <taxon>Bacillota</taxon>
        <taxon>Clostridia</taxon>
        <taxon>Eubacteriales</taxon>
        <taxon>Oscillospiraceae</taxon>
        <taxon>Faecalibacterium</taxon>
    </lineage>
</organism>